<protein>
    <submittedName>
        <fullName evidence="2">tRNA threonylcarbamoyl adenosine modification protein YeaZ</fullName>
    </submittedName>
</protein>
<dbReference type="GO" id="GO:0005829">
    <property type="term" value="C:cytosol"/>
    <property type="evidence" value="ECO:0007669"/>
    <property type="project" value="TreeGrafter"/>
</dbReference>
<dbReference type="STRING" id="1577474.GA0111570_113103"/>
<dbReference type="PANTHER" id="PTHR11735:SF11">
    <property type="entry name" value="TRNA THREONYLCARBAMOYLADENOSINE BIOSYNTHESIS PROTEIN TSAB"/>
    <property type="match status" value="1"/>
</dbReference>
<evidence type="ECO:0000313" key="3">
    <source>
        <dbReference type="Proteomes" id="UP000199086"/>
    </source>
</evidence>
<dbReference type="InterPro" id="IPR000905">
    <property type="entry name" value="Gcp-like_dom"/>
</dbReference>
<dbReference type="InterPro" id="IPR022496">
    <property type="entry name" value="T6A_TsaB"/>
</dbReference>
<sequence length="235" mass="24594">MTETTPAPTPAPERVVLAIDTATDICIGLASGDTVLAVRREGDRRAHVEHLTALIAEALAEAGLAMADVTDIVVGMGPGPFTGLRVGIATAETLAWAGRTPVHGVCSLDVVAYEHAEAAQPTEDFVVAADARRKELYWALYAPDGTRIGQPHVSAPEALPAAVVIGPGADLYPAVNRGQRSEGPRAIDPGLLARVGLDLPDAGDQPLYLRRPDAVAPTSRKSTLVSHKRLSIGRL</sequence>
<evidence type="ECO:0000259" key="1">
    <source>
        <dbReference type="Pfam" id="PF00814"/>
    </source>
</evidence>
<dbReference type="NCBIfam" id="TIGR03725">
    <property type="entry name" value="T6A_YeaZ"/>
    <property type="match status" value="1"/>
</dbReference>
<dbReference type="AlphaFoldDB" id="A0A1G6I0T5"/>
<evidence type="ECO:0000313" key="2">
    <source>
        <dbReference type="EMBL" id="SDC00169.1"/>
    </source>
</evidence>
<keyword evidence="3" id="KW-1185">Reference proteome</keyword>
<dbReference type="OrthoDB" id="9809995at2"/>
<gene>
    <name evidence="2" type="ORF">GA0111570_113103</name>
</gene>
<organism evidence="2 3">
    <name type="scientific">Raineyella antarctica</name>
    <dbReference type="NCBI Taxonomy" id="1577474"/>
    <lineage>
        <taxon>Bacteria</taxon>
        <taxon>Bacillati</taxon>
        <taxon>Actinomycetota</taxon>
        <taxon>Actinomycetes</taxon>
        <taxon>Propionibacteriales</taxon>
        <taxon>Propionibacteriaceae</taxon>
        <taxon>Raineyella</taxon>
    </lineage>
</organism>
<dbReference type="Gene3D" id="3.30.420.40">
    <property type="match status" value="2"/>
</dbReference>
<accession>A0A1G6I0T5</accession>
<name>A0A1G6I0T5_9ACTN</name>
<dbReference type="InterPro" id="IPR043129">
    <property type="entry name" value="ATPase_NBD"/>
</dbReference>
<dbReference type="Proteomes" id="UP000199086">
    <property type="component" value="Unassembled WGS sequence"/>
</dbReference>
<dbReference type="Pfam" id="PF00814">
    <property type="entry name" value="TsaD"/>
    <property type="match status" value="1"/>
</dbReference>
<dbReference type="GO" id="GO:0002949">
    <property type="term" value="P:tRNA threonylcarbamoyladenosine modification"/>
    <property type="evidence" value="ECO:0007669"/>
    <property type="project" value="InterPro"/>
</dbReference>
<dbReference type="PANTHER" id="PTHR11735">
    <property type="entry name" value="TRNA N6-ADENOSINE THREONYLCARBAMOYLTRANSFERASE"/>
    <property type="match status" value="1"/>
</dbReference>
<reference evidence="2 3" key="1">
    <citation type="submission" date="2016-06" db="EMBL/GenBank/DDBJ databases">
        <authorList>
            <person name="Olsen C.W."/>
            <person name="Carey S."/>
            <person name="Hinshaw L."/>
            <person name="Karasin A.I."/>
        </authorList>
    </citation>
    <scope>NUCLEOTIDE SEQUENCE [LARGE SCALE GENOMIC DNA]</scope>
    <source>
        <strain evidence="2 3">LZ-22</strain>
    </source>
</reference>
<feature type="domain" description="Gcp-like" evidence="1">
    <location>
        <begin position="45"/>
        <end position="148"/>
    </location>
</feature>
<dbReference type="SUPFAM" id="SSF53067">
    <property type="entry name" value="Actin-like ATPase domain"/>
    <property type="match status" value="2"/>
</dbReference>
<proteinExistence type="predicted"/>
<dbReference type="CDD" id="cd24032">
    <property type="entry name" value="ASKHA_NBD_TsaB"/>
    <property type="match status" value="1"/>
</dbReference>
<dbReference type="RefSeq" id="WP_092613442.1">
    <property type="nucleotide sequence ID" value="NZ_FMYF01000013.1"/>
</dbReference>
<dbReference type="EMBL" id="FMYF01000013">
    <property type="protein sequence ID" value="SDC00169.1"/>
    <property type="molecule type" value="Genomic_DNA"/>
</dbReference>